<proteinExistence type="predicted"/>
<reference evidence="1" key="1">
    <citation type="submission" date="2014-05" db="EMBL/GenBank/DDBJ databases">
        <title>The transcriptome of the halophilic microalga Tetraselmis sp. GSL018 isolated from the Great Salt Lake, Utah.</title>
        <authorList>
            <person name="Jinkerson R.E."/>
            <person name="D'Adamo S."/>
            <person name="Posewitz M.C."/>
        </authorList>
    </citation>
    <scope>NUCLEOTIDE SEQUENCE</scope>
    <source>
        <strain evidence="1">GSL018</strain>
    </source>
</reference>
<protein>
    <submittedName>
        <fullName evidence="1">Uncharacterized protein</fullName>
    </submittedName>
</protein>
<name>A0A061SCV4_9CHLO</name>
<dbReference type="EMBL" id="GBEZ01004540">
    <property type="protein sequence ID" value="JAC80685.1"/>
    <property type="molecule type" value="Transcribed_RNA"/>
</dbReference>
<evidence type="ECO:0000313" key="1">
    <source>
        <dbReference type="EMBL" id="JAC80685.1"/>
    </source>
</evidence>
<gene>
    <name evidence="1" type="ORF">TSPGSL018_9728</name>
</gene>
<accession>A0A061SCV4</accession>
<sequence>MRIGAPGLASETAVTARRTQRRLCNLLREKKPQGFKFRGKCQLVPRRLFSVANCPPLTSFRGVHLLASSNCSSRLDHHESQGQTCTPCTFQHIQFLSGDSSLLDKLSSNKLTISSHDEILMELRLDLKRLEHSPEGRAVLLARRQADAAALQEDVRLRSVRGPPSLAPCGADISLLSGSLAAPVSQWKRSRRAMACTGPPWVNDAQAGRTYAISTRLIRVAAPPQLDR</sequence>
<dbReference type="AlphaFoldDB" id="A0A061SCV4"/>
<organism evidence="1">
    <name type="scientific">Tetraselmis sp. GSL018</name>
    <dbReference type="NCBI Taxonomy" id="582737"/>
    <lineage>
        <taxon>Eukaryota</taxon>
        <taxon>Viridiplantae</taxon>
        <taxon>Chlorophyta</taxon>
        <taxon>core chlorophytes</taxon>
        <taxon>Chlorodendrophyceae</taxon>
        <taxon>Chlorodendrales</taxon>
        <taxon>Chlorodendraceae</taxon>
        <taxon>Tetraselmis</taxon>
    </lineage>
</organism>